<dbReference type="HOGENOM" id="CLU_2523136_0_0_11"/>
<proteinExistence type="predicted"/>
<keyword evidence="2" id="KW-1185">Reference proteome</keyword>
<gene>
    <name evidence="1" type="ordered locus">Krad_1738</name>
</gene>
<organism evidence="1 2">
    <name type="scientific">Kineococcus radiotolerans (strain ATCC BAA-149 / DSM 14245 / SRS30216)</name>
    <dbReference type="NCBI Taxonomy" id="266940"/>
    <lineage>
        <taxon>Bacteria</taxon>
        <taxon>Bacillati</taxon>
        <taxon>Actinomycetota</taxon>
        <taxon>Actinomycetes</taxon>
        <taxon>Kineosporiales</taxon>
        <taxon>Kineosporiaceae</taxon>
        <taxon>Kineococcus</taxon>
    </lineage>
</organism>
<reference evidence="2" key="1">
    <citation type="journal article" date="2008" name="PLoS ONE">
        <title>Survival in nuclear waste, extreme resistance, and potential applications gleaned from the genome sequence of Kineococcus radiotolerans SRS30216.</title>
        <authorList>
            <person name="Bagwell C.E."/>
            <person name="Bhat S."/>
            <person name="Hawkins G.M."/>
            <person name="Smith B.W."/>
            <person name="Biswas T."/>
            <person name="Hoover T.R."/>
            <person name="Saunders E."/>
            <person name="Han C.S."/>
            <person name="Tsodikov O.V."/>
            <person name="Shimkets L.J."/>
        </authorList>
    </citation>
    <scope>NUCLEOTIDE SEQUENCE [LARGE SCALE GENOMIC DNA]</scope>
    <source>
        <strain evidence="2">ATCC BAA-149 / DSM 14245 / SRS30216</strain>
    </source>
</reference>
<dbReference type="RefSeq" id="WP_011981637.1">
    <property type="nucleotide sequence ID" value="NC_009664.2"/>
</dbReference>
<evidence type="ECO:0000313" key="1">
    <source>
        <dbReference type="EMBL" id="ABS03224.1"/>
    </source>
</evidence>
<accession>A6W8T5</accession>
<dbReference type="STRING" id="266940.Krad_1738"/>
<name>A6W8T5_KINRD</name>
<evidence type="ECO:0000313" key="2">
    <source>
        <dbReference type="Proteomes" id="UP000001116"/>
    </source>
</evidence>
<dbReference type="KEGG" id="kra:Krad_1738"/>
<protein>
    <submittedName>
        <fullName evidence="1">Uncharacterized protein</fullName>
    </submittedName>
</protein>
<dbReference type="AlphaFoldDB" id="A6W8T5"/>
<dbReference type="EMBL" id="CP000750">
    <property type="protein sequence ID" value="ABS03224.1"/>
    <property type="molecule type" value="Genomic_DNA"/>
</dbReference>
<dbReference type="Proteomes" id="UP000001116">
    <property type="component" value="Chromosome"/>
</dbReference>
<sequence length="84" mass="9065">MSLFDHVDADGEHLAIEEGYLVLVGKRSLVANHHDSQDIGGDSKVVVALPAEPTEVKELIDAILTATECTIDAAPRTDWAVVER</sequence>